<comment type="caution">
    <text evidence="1">The sequence shown here is derived from an EMBL/GenBank/DDBJ whole genome shotgun (WGS) entry which is preliminary data.</text>
</comment>
<proteinExistence type="predicted"/>
<reference evidence="1 2" key="1">
    <citation type="journal article" date="2016" name="Front. Microbiol.">
        <title>Single-Cell (Meta-)Genomics of a Dimorphic Candidatus Thiomargarita nelsonii Reveals Genomic Plasticity.</title>
        <authorList>
            <person name="Flood B.E."/>
            <person name="Fliss P."/>
            <person name="Jones D.S."/>
            <person name="Dick G.J."/>
            <person name="Jain S."/>
            <person name="Kaster A.K."/>
            <person name="Winkel M."/>
            <person name="Mussmann M."/>
            <person name="Bailey J."/>
        </authorList>
    </citation>
    <scope>NUCLEOTIDE SEQUENCE [LARGE SCALE GENOMIC DNA]</scope>
    <source>
        <strain evidence="1">Hydrate Ridge</strain>
    </source>
</reference>
<name>A0A0A6P4A4_9GAMM</name>
<keyword evidence="2" id="KW-1185">Reference proteome</keyword>
<evidence type="ECO:0000313" key="2">
    <source>
        <dbReference type="Proteomes" id="UP000030428"/>
    </source>
</evidence>
<gene>
    <name evidence="1" type="ORF">PN36_07015</name>
</gene>
<sequence>MVHFFIFVHYLLPLIKSSETIKKIFNTLFLQKQAVSLKNTRALILLVVLIKILNGTRLQGATMERNLIFRQANF</sequence>
<organism evidence="1 2">
    <name type="scientific">Candidatus Thiomargarita nelsonii</name>
    <dbReference type="NCBI Taxonomy" id="1003181"/>
    <lineage>
        <taxon>Bacteria</taxon>
        <taxon>Pseudomonadati</taxon>
        <taxon>Pseudomonadota</taxon>
        <taxon>Gammaproteobacteria</taxon>
        <taxon>Thiotrichales</taxon>
        <taxon>Thiotrichaceae</taxon>
        <taxon>Thiomargarita</taxon>
    </lineage>
</organism>
<dbReference type="EMBL" id="JSZA02000020">
    <property type="protein sequence ID" value="KHD05588.1"/>
    <property type="molecule type" value="Genomic_DNA"/>
</dbReference>
<evidence type="ECO:0000313" key="1">
    <source>
        <dbReference type="EMBL" id="KHD05588.1"/>
    </source>
</evidence>
<dbReference type="AlphaFoldDB" id="A0A0A6P4A4"/>
<protein>
    <submittedName>
        <fullName evidence="1">Uncharacterized protein</fullName>
    </submittedName>
</protein>
<dbReference type="Proteomes" id="UP000030428">
    <property type="component" value="Unassembled WGS sequence"/>
</dbReference>
<accession>A0A0A6P4A4</accession>